<reference evidence="1 2" key="1">
    <citation type="submission" date="2024-07" db="EMBL/GenBank/DDBJ databases">
        <title>Enhanced genomic and transcriptomic resources for Trichinella pseudospiralis and T. spiralis underpin the discovery of pronounced molecular differences between stages and species.</title>
        <authorList>
            <person name="Pasi K.K."/>
            <person name="La Rosa G."/>
            <person name="Gomez-Morales M.A."/>
            <person name="Tosini F."/>
            <person name="Sumanam S."/>
            <person name="Young N.D."/>
            <person name="Chang B.C."/>
            <person name="Robin G.B."/>
        </authorList>
    </citation>
    <scope>NUCLEOTIDE SEQUENCE [LARGE SCALE GENOMIC DNA]</scope>
    <source>
        <strain evidence="1">ISS534</strain>
    </source>
</reference>
<evidence type="ECO:0000313" key="1">
    <source>
        <dbReference type="EMBL" id="KAL1245782.1"/>
    </source>
</evidence>
<keyword evidence="2" id="KW-1185">Reference proteome</keyword>
<accession>A0ABR3KZ36</accession>
<evidence type="ECO:0000313" key="2">
    <source>
        <dbReference type="Proteomes" id="UP001558632"/>
    </source>
</evidence>
<comment type="caution">
    <text evidence="1">The sequence shown here is derived from an EMBL/GenBank/DDBJ whole genome shotgun (WGS) entry which is preliminary data.</text>
</comment>
<protein>
    <submittedName>
        <fullName evidence="1">Chaperone protein TorD</fullName>
    </submittedName>
</protein>
<proteinExistence type="predicted"/>
<name>A0ABR3KZ36_TRISP</name>
<organism evidence="1 2">
    <name type="scientific">Trichinella spiralis</name>
    <name type="common">Trichina worm</name>
    <dbReference type="NCBI Taxonomy" id="6334"/>
    <lineage>
        <taxon>Eukaryota</taxon>
        <taxon>Metazoa</taxon>
        <taxon>Ecdysozoa</taxon>
        <taxon>Nematoda</taxon>
        <taxon>Enoplea</taxon>
        <taxon>Dorylaimia</taxon>
        <taxon>Trichinellida</taxon>
        <taxon>Trichinellidae</taxon>
        <taxon>Trichinella</taxon>
    </lineage>
</organism>
<gene>
    <name evidence="1" type="ORF">TSPI_08456</name>
</gene>
<dbReference type="EMBL" id="JBEUSY010000068">
    <property type="protein sequence ID" value="KAL1245782.1"/>
    <property type="molecule type" value="Genomic_DNA"/>
</dbReference>
<sequence>MHRRRAEQLRPCSIDLGICFFPFFHRQLFLALYLTDLNTPSSFPVSALFVVLAYPISVHTCNDSHSSRRLPVFVTSVSTWTSKHAEAKAKSNSCHYRPLCFRIIDNQSPR</sequence>
<dbReference type="Proteomes" id="UP001558632">
    <property type="component" value="Unassembled WGS sequence"/>
</dbReference>